<dbReference type="InterPro" id="IPR001584">
    <property type="entry name" value="Integrase_cat-core"/>
</dbReference>
<sequence length="243" mass="27878">MPRVIISDGGSHFCNRTIEALLKKYQVTHKVSTPYHPQTNGQAEVSNREIKQILEKTVGPTRKDWSLRLEDALWAYRTAYKTPIGMSPFRLVYGKPCHLPVELEHKAHWAIKTFNMNIDAAGIHRKLQLNELEEIRLEAYENACIYKEKTKAFHDKMIRSKTFSIGQKVLLFNSRLRLFPGKLCSKWIGPFVVINVFPYGAVQIQSLRNGQEFKVNGHRLKPYYANVDGQVVEDITLHAVGST</sequence>
<dbReference type="InterPro" id="IPR052160">
    <property type="entry name" value="Gypsy_RT_Integrase-like"/>
</dbReference>
<dbReference type="OrthoDB" id="1903608at2759"/>
<protein>
    <submittedName>
        <fullName evidence="2">S ribonuclease</fullName>
    </submittedName>
</protein>
<reference evidence="2 3" key="1">
    <citation type="submission" date="2019-09" db="EMBL/GenBank/DDBJ databases">
        <authorList>
            <person name="Ou C."/>
        </authorList>
    </citation>
    <scope>NUCLEOTIDE SEQUENCE [LARGE SCALE GENOMIC DNA]</scope>
    <source>
        <strain evidence="2">S2</strain>
        <tissue evidence="2">Leaf</tissue>
    </source>
</reference>
<feature type="domain" description="Integrase catalytic" evidence="1">
    <location>
        <begin position="1"/>
        <end position="96"/>
    </location>
</feature>
<dbReference type="PANTHER" id="PTHR47266">
    <property type="entry name" value="ENDONUCLEASE-RELATED"/>
    <property type="match status" value="1"/>
</dbReference>
<keyword evidence="3" id="KW-1185">Reference proteome</keyword>
<reference evidence="2 3" key="3">
    <citation type="submission" date="2019-11" db="EMBL/GenBank/DDBJ databases">
        <title>A de novo genome assembly of a pear dwarfing rootstock.</title>
        <authorList>
            <person name="Wang F."/>
            <person name="Wang J."/>
            <person name="Li S."/>
            <person name="Zhang Y."/>
            <person name="Fang M."/>
            <person name="Ma L."/>
            <person name="Zhao Y."/>
            <person name="Jiang S."/>
        </authorList>
    </citation>
    <scope>NUCLEOTIDE SEQUENCE [LARGE SCALE GENOMIC DNA]</scope>
    <source>
        <strain evidence="2">S2</strain>
        <tissue evidence="2">Leaf</tissue>
    </source>
</reference>
<name>A0A5N5FB05_9ROSA</name>
<organism evidence="2 3">
    <name type="scientific">Pyrus ussuriensis x Pyrus communis</name>
    <dbReference type="NCBI Taxonomy" id="2448454"/>
    <lineage>
        <taxon>Eukaryota</taxon>
        <taxon>Viridiplantae</taxon>
        <taxon>Streptophyta</taxon>
        <taxon>Embryophyta</taxon>
        <taxon>Tracheophyta</taxon>
        <taxon>Spermatophyta</taxon>
        <taxon>Magnoliopsida</taxon>
        <taxon>eudicotyledons</taxon>
        <taxon>Gunneridae</taxon>
        <taxon>Pentapetalae</taxon>
        <taxon>rosids</taxon>
        <taxon>fabids</taxon>
        <taxon>Rosales</taxon>
        <taxon>Rosaceae</taxon>
        <taxon>Amygdaloideae</taxon>
        <taxon>Maleae</taxon>
        <taxon>Pyrus</taxon>
    </lineage>
</organism>
<dbReference type="Gene3D" id="3.30.420.10">
    <property type="entry name" value="Ribonuclease H-like superfamily/Ribonuclease H"/>
    <property type="match status" value="1"/>
</dbReference>
<evidence type="ECO:0000313" key="2">
    <source>
        <dbReference type="EMBL" id="KAB2600259.1"/>
    </source>
</evidence>
<dbReference type="GO" id="GO:0015074">
    <property type="term" value="P:DNA integration"/>
    <property type="evidence" value="ECO:0007669"/>
    <property type="project" value="InterPro"/>
</dbReference>
<dbReference type="InterPro" id="IPR036397">
    <property type="entry name" value="RNaseH_sf"/>
</dbReference>
<accession>A0A5N5FB05</accession>
<gene>
    <name evidence="2" type="ORF">D8674_010530</name>
</gene>
<dbReference type="InterPro" id="IPR012337">
    <property type="entry name" value="RNaseH-like_sf"/>
</dbReference>
<reference evidence="3" key="2">
    <citation type="submission" date="2019-10" db="EMBL/GenBank/DDBJ databases">
        <title>A de novo genome assembly of a pear dwarfing rootstock.</title>
        <authorList>
            <person name="Wang F."/>
            <person name="Wang J."/>
            <person name="Li S."/>
            <person name="Zhang Y."/>
            <person name="Fang M."/>
            <person name="Ma L."/>
            <person name="Zhao Y."/>
            <person name="Jiang S."/>
        </authorList>
    </citation>
    <scope>NUCLEOTIDE SEQUENCE [LARGE SCALE GENOMIC DNA]</scope>
</reference>
<dbReference type="GO" id="GO:0003676">
    <property type="term" value="F:nucleic acid binding"/>
    <property type="evidence" value="ECO:0007669"/>
    <property type="project" value="InterPro"/>
</dbReference>
<dbReference type="PROSITE" id="PS50994">
    <property type="entry name" value="INTEGRASE"/>
    <property type="match status" value="1"/>
</dbReference>
<evidence type="ECO:0000259" key="1">
    <source>
        <dbReference type="PROSITE" id="PS50994"/>
    </source>
</evidence>
<evidence type="ECO:0000313" key="3">
    <source>
        <dbReference type="Proteomes" id="UP000327157"/>
    </source>
</evidence>
<comment type="caution">
    <text evidence="2">The sequence shown here is derived from an EMBL/GenBank/DDBJ whole genome shotgun (WGS) entry which is preliminary data.</text>
</comment>
<dbReference type="SUPFAM" id="SSF53098">
    <property type="entry name" value="Ribonuclease H-like"/>
    <property type="match status" value="1"/>
</dbReference>
<dbReference type="EMBL" id="SMOL01000753">
    <property type="protein sequence ID" value="KAB2600259.1"/>
    <property type="molecule type" value="Genomic_DNA"/>
</dbReference>
<dbReference type="AlphaFoldDB" id="A0A5N5FB05"/>
<proteinExistence type="predicted"/>
<dbReference type="Proteomes" id="UP000327157">
    <property type="component" value="Chromosome 13"/>
</dbReference>